<gene>
    <name evidence="2" type="ORF">EWM64_g2883</name>
</gene>
<dbReference type="Pfam" id="PF00646">
    <property type="entry name" value="F-box"/>
    <property type="match status" value="1"/>
</dbReference>
<accession>A0A4Z0A636</accession>
<evidence type="ECO:0000313" key="3">
    <source>
        <dbReference type="Proteomes" id="UP000298061"/>
    </source>
</evidence>
<reference evidence="2 3" key="1">
    <citation type="submission" date="2019-02" db="EMBL/GenBank/DDBJ databases">
        <title>Genome sequencing of the rare red list fungi Hericium alpestre (H. flagellum).</title>
        <authorList>
            <person name="Buettner E."/>
            <person name="Kellner H."/>
        </authorList>
    </citation>
    <scope>NUCLEOTIDE SEQUENCE [LARGE SCALE GENOMIC DNA]</scope>
    <source>
        <strain evidence="2 3">DSM 108284</strain>
    </source>
</reference>
<dbReference type="Gene3D" id="1.20.1280.50">
    <property type="match status" value="1"/>
</dbReference>
<dbReference type="InterPro" id="IPR001810">
    <property type="entry name" value="F-box_dom"/>
</dbReference>
<dbReference type="SUPFAM" id="SSF81383">
    <property type="entry name" value="F-box domain"/>
    <property type="match status" value="1"/>
</dbReference>
<feature type="domain" description="F-box" evidence="1">
    <location>
        <begin position="1"/>
        <end position="49"/>
    </location>
</feature>
<dbReference type="PROSITE" id="PS50181">
    <property type="entry name" value="FBOX"/>
    <property type="match status" value="1"/>
</dbReference>
<keyword evidence="3" id="KW-1185">Reference proteome</keyword>
<dbReference type="AlphaFoldDB" id="A0A4Z0A636"/>
<evidence type="ECO:0000313" key="2">
    <source>
        <dbReference type="EMBL" id="TFY81128.1"/>
    </source>
</evidence>
<organism evidence="2 3">
    <name type="scientific">Hericium alpestre</name>
    <dbReference type="NCBI Taxonomy" id="135208"/>
    <lineage>
        <taxon>Eukaryota</taxon>
        <taxon>Fungi</taxon>
        <taxon>Dikarya</taxon>
        <taxon>Basidiomycota</taxon>
        <taxon>Agaricomycotina</taxon>
        <taxon>Agaricomycetes</taxon>
        <taxon>Russulales</taxon>
        <taxon>Hericiaceae</taxon>
        <taxon>Hericium</taxon>
    </lineage>
</organism>
<dbReference type="Proteomes" id="UP000298061">
    <property type="component" value="Unassembled WGS sequence"/>
</dbReference>
<comment type="caution">
    <text evidence="2">The sequence shown here is derived from an EMBL/GenBank/DDBJ whole genome shotgun (WGS) entry which is preliminary data.</text>
</comment>
<dbReference type="InterPro" id="IPR036047">
    <property type="entry name" value="F-box-like_dom_sf"/>
</dbReference>
<sequence length="490" mass="55237">MSALLDLPTELIARILEELDFSSLIVCQLMQVCQKFRSIIQSSSPLQYAITLKASGMQDGPDGPLSSAERLSILKRHSQAWKTLTFSSTSSDDMPLGGLYELYGNVLVQSLGPREFHLKQLPSQIRGIEERNWNLRFNFDVRDFGMDPAQDLLFLLQTCGSPDGVMYIHVLSLTTGGVHPLAPNEAGIIEYPISSQNLGFAVQVHDDYFGVLIEPRRDEVQNELIILNWKTTAIEMVLNGLEVASFSFLSERHVVVTSLCDRSESYAAPILLVYDFKAMSPEPADPKDAPYVCQFFLPELDDHAVAAYMLIRSDPAPQWSPSPDLHVPFHIAHDHRLFVLSLLVIVRGDMEAFDCFIPSSTIMAFVKEAEEGGLSVDATWDEWGPTGSLLYRVPVQQPVFVCYVFGMRYVNKTCTEEPSEESWMVMSREGEARGHWRDNRKVSTSMPFIVKYMPLPEEVRVERDACMMIIPVDHRDSLALDVVILRKSRP</sequence>
<dbReference type="OrthoDB" id="2745718at2759"/>
<protein>
    <recommendedName>
        <fullName evidence="1">F-box domain-containing protein</fullName>
    </recommendedName>
</protein>
<dbReference type="SMART" id="SM00256">
    <property type="entry name" value="FBOX"/>
    <property type="match status" value="1"/>
</dbReference>
<proteinExistence type="predicted"/>
<dbReference type="STRING" id="135208.A0A4Z0A636"/>
<evidence type="ECO:0000259" key="1">
    <source>
        <dbReference type="PROSITE" id="PS50181"/>
    </source>
</evidence>
<dbReference type="EMBL" id="SFCI01000247">
    <property type="protein sequence ID" value="TFY81128.1"/>
    <property type="molecule type" value="Genomic_DNA"/>
</dbReference>
<name>A0A4Z0A636_9AGAM</name>